<proteinExistence type="inferred from homology"/>
<dbReference type="Pfam" id="PF04290">
    <property type="entry name" value="DctQ"/>
    <property type="match status" value="1"/>
</dbReference>
<comment type="caution">
    <text evidence="11">The sequence shown here is derived from an EMBL/GenBank/DDBJ whole genome shotgun (WGS) entry which is preliminary data.</text>
</comment>
<evidence type="ECO:0000256" key="4">
    <source>
        <dbReference type="ARBA" id="ARBA00022519"/>
    </source>
</evidence>
<keyword evidence="4 9" id="KW-0997">Cell inner membrane</keyword>
<evidence type="ECO:0000256" key="1">
    <source>
        <dbReference type="ARBA" id="ARBA00004429"/>
    </source>
</evidence>
<keyword evidence="2 9" id="KW-0813">Transport</keyword>
<feature type="transmembrane region" description="Helical" evidence="9">
    <location>
        <begin position="73"/>
        <end position="94"/>
    </location>
</feature>
<keyword evidence="7 9" id="KW-0472">Membrane</keyword>
<feature type="transmembrane region" description="Helical" evidence="9">
    <location>
        <begin position="114"/>
        <end position="132"/>
    </location>
</feature>
<keyword evidence="5 9" id="KW-0812">Transmembrane</keyword>
<keyword evidence="12" id="KW-1185">Reference proteome</keyword>
<keyword evidence="6 9" id="KW-1133">Transmembrane helix</keyword>
<dbReference type="Proteomes" id="UP000029223">
    <property type="component" value="Unassembled WGS sequence"/>
</dbReference>
<feature type="domain" description="Tripartite ATP-independent periplasmic transporters DctQ component" evidence="10">
    <location>
        <begin position="9"/>
        <end position="136"/>
    </location>
</feature>
<name>A0ABQ0JGF9_9VIBR</name>
<comment type="caution">
    <text evidence="9">Lacks conserved residue(s) required for the propagation of feature annotation.</text>
</comment>
<comment type="function">
    <text evidence="9">Part of the tripartite ATP-independent periplasmic (TRAP) transport system.</text>
</comment>
<dbReference type="EMBL" id="BBMS01000034">
    <property type="protein sequence ID" value="GAL27852.1"/>
    <property type="molecule type" value="Genomic_DNA"/>
</dbReference>
<evidence type="ECO:0000256" key="7">
    <source>
        <dbReference type="ARBA" id="ARBA00023136"/>
    </source>
</evidence>
<accession>A0ABQ0JGF9</accession>
<evidence type="ECO:0000259" key="10">
    <source>
        <dbReference type="Pfam" id="PF04290"/>
    </source>
</evidence>
<reference evidence="12" key="1">
    <citation type="submission" date="2014-09" db="EMBL/GenBank/DDBJ databases">
        <title>Vibrio variabilis JCM 19239. (C206) whole genome shotgun sequence.</title>
        <authorList>
            <person name="Sawabe T."/>
            <person name="Meirelles P."/>
            <person name="Nakanishi M."/>
            <person name="Sayaka M."/>
            <person name="Hattori M."/>
            <person name="Ohkuma M."/>
        </authorList>
    </citation>
    <scope>NUCLEOTIDE SEQUENCE [LARGE SCALE GENOMIC DNA]</scope>
    <source>
        <strain evidence="12">JCM 19239</strain>
    </source>
</reference>
<dbReference type="InterPro" id="IPR007387">
    <property type="entry name" value="TRAP_DctQ"/>
</dbReference>
<evidence type="ECO:0000256" key="2">
    <source>
        <dbReference type="ARBA" id="ARBA00022448"/>
    </source>
</evidence>
<dbReference type="PANTHER" id="PTHR35011:SF2">
    <property type="entry name" value="2,3-DIKETO-L-GULONATE TRAP TRANSPORTER SMALL PERMEASE PROTEIN YIAM"/>
    <property type="match status" value="1"/>
</dbReference>
<evidence type="ECO:0000313" key="11">
    <source>
        <dbReference type="EMBL" id="GAL27852.1"/>
    </source>
</evidence>
<evidence type="ECO:0000256" key="9">
    <source>
        <dbReference type="RuleBase" id="RU369079"/>
    </source>
</evidence>
<dbReference type="PANTHER" id="PTHR35011">
    <property type="entry name" value="2,3-DIKETO-L-GULONATE TRAP TRANSPORTER SMALL PERMEASE PROTEIN YIAM"/>
    <property type="match status" value="1"/>
</dbReference>
<comment type="subunit">
    <text evidence="9">The complex comprises the extracytoplasmic solute receptor protein and the two transmembrane proteins.</text>
</comment>
<gene>
    <name evidence="11" type="ORF">JCM19239_4817</name>
</gene>
<protein>
    <recommendedName>
        <fullName evidence="9">TRAP transporter small permease protein</fullName>
    </recommendedName>
</protein>
<keyword evidence="3" id="KW-1003">Cell membrane</keyword>
<dbReference type="InterPro" id="IPR055348">
    <property type="entry name" value="DctQ"/>
</dbReference>
<evidence type="ECO:0000256" key="8">
    <source>
        <dbReference type="ARBA" id="ARBA00038436"/>
    </source>
</evidence>
<comment type="subcellular location">
    <subcellularLocation>
        <location evidence="1 9">Cell inner membrane</location>
        <topology evidence="1 9">Multi-pass membrane protein</topology>
    </subcellularLocation>
</comment>
<feature type="transmembrane region" description="Helical" evidence="9">
    <location>
        <begin position="35"/>
        <end position="52"/>
    </location>
</feature>
<sequence>MLIAIVGSMTLLVTYQVVARYVFNSPSAISEVLSRYLFIWLILLGSAYVFGLREHMAITFVKDKFAPKIRTCVEMFIELVTVTFAIFIMVMGGYSSSVRQMMQLDSALQIPMGAIYAAIPICGALMIFYFVYNEIKLINELLSEPAEQTKG</sequence>
<comment type="similarity">
    <text evidence="8 9">Belongs to the TRAP transporter small permease family.</text>
</comment>
<evidence type="ECO:0000313" key="12">
    <source>
        <dbReference type="Proteomes" id="UP000029223"/>
    </source>
</evidence>
<evidence type="ECO:0000256" key="3">
    <source>
        <dbReference type="ARBA" id="ARBA00022475"/>
    </source>
</evidence>
<evidence type="ECO:0000256" key="5">
    <source>
        <dbReference type="ARBA" id="ARBA00022692"/>
    </source>
</evidence>
<evidence type="ECO:0000256" key="6">
    <source>
        <dbReference type="ARBA" id="ARBA00022989"/>
    </source>
</evidence>
<organism evidence="11 12">
    <name type="scientific">Vibrio variabilis</name>
    <dbReference type="NCBI Taxonomy" id="990271"/>
    <lineage>
        <taxon>Bacteria</taxon>
        <taxon>Pseudomonadati</taxon>
        <taxon>Pseudomonadota</taxon>
        <taxon>Gammaproteobacteria</taxon>
        <taxon>Vibrionales</taxon>
        <taxon>Vibrionaceae</taxon>
        <taxon>Vibrio</taxon>
    </lineage>
</organism>